<dbReference type="FunFam" id="1.20.5.1700:FF:000001">
    <property type="entry name" value="Transforming acidic coiled-coil-containing protein 1 isoform 2"/>
    <property type="match status" value="1"/>
</dbReference>
<evidence type="ECO:0000256" key="1">
    <source>
        <dbReference type="ARBA" id="ARBA00004245"/>
    </source>
</evidence>
<feature type="coiled-coil region" evidence="7">
    <location>
        <begin position="955"/>
        <end position="1088"/>
    </location>
</feature>
<feature type="compositionally biased region" description="Polar residues" evidence="8">
    <location>
        <begin position="38"/>
        <end position="48"/>
    </location>
</feature>
<dbReference type="Pfam" id="PF05010">
    <property type="entry name" value="TACC_C"/>
    <property type="match status" value="1"/>
</dbReference>
<keyword evidence="3" id="KW-0963">Cytoplasm</keyword>
<evidence type="ECO:0000256" key="7">
    <source>
        <dbReference type="SAM" id="Coils"/>
    </source>
</evidence>
<keyword evidence="4" id="KW-0597">Phosphoprotein</keyword>
<dbReference type="InterPro" id="IPR057663">
    <property type="entry name" value="TACC3_Aurora-A_bind"/>
</dbReference>
<feature type="compositionally biased region" description="Polar residues" evidence="8">
    <location>
        <begin position="321"/>
        <end position="350"/>
    </location>
</feature>
<feature type="coiled-coil region" evidence="7">
    <location>
        <begin position="894"/>
        <end position="929"/>
    </location>
</feature>
<dbReference type="GO" id="GO:0005856">
    <property type="term" value="C:cytoskeleton"/>
    <property type="evidence" value="ECO:0007669"/>
    <property type="project" value="UniProtKB-SubCell"/>
</dbReference>
<dbReference type="GO" id="GO:0005737">
    <property type="term" value="C:cytoplasm"/>
    <property type="evidence" value="ECO:0007669"/>
    <property type="project" value="TreeGrafter"/>
</dbReference>
<evidence type="ECO:0000256" key="5">
    <source>
        <dbReference type="ARBA" id="ARBA00023054"/>
    </source>
</evidence>
<dbReference type="RefSeq" id="XP_026079397.1">
    <property type="nucleotide sequence ID" value="XM_026223612.1"/>
</dbReference>
<feature type="compositionally biased region" description="Low complexity" evidence="8">
    <location>
        <begin position="579"/>
        <end position="593"/>
    </location>
</feature>
<dbReference type="GeneTree" id="ENSGT00940000158858"/>
<reference evidence="11 12" key="1">
    <citation type="submission" date="2025-04" db="UniProtKB">
        <authorList>
            <consortium name="RefSeq"/>
        </authorList>
    </citation>
    <scope>IDENTIFICATION</scope>
    <source>
        <strain evidence="11 12">Wakin</strain>
        <tissue evidence="11 12">Muscle</tissue>
    </source>
</reference>
<proteinExistence type="inferred from homology"/>
<sequence>MSFEALKENQGAVRMNSTSEAACDIFALEQPTGRPSILRQSQADNISRTVPRGAKVCFQTPRRDPVTKKIMSPSRASRPSSQEDSSKNLETLVASDDQSSLLNKPSHTPIDMQSNSVAYTDDDMLVQSIGAYTLDLNNLDAINPFQGSSKMQNSPPKSSILPESWTSEIIVSDTTAAPISEPQPEVPEVTDTALDETLPFVPSVENSLAECSASMSSAEGTVIIKTDNIENSATDVEESDMTEPAPVSQQIPVLEDQPVAQDSAQPPVGYYNLDFDNIDSLNPFQTGGSKIPNSPLIGKASIVSDPHLSSQEAKQEPDLSVHTSDVPTSSDASIPPQENSTATEGSSSTAPPKENQMLLEFNFDDGAEVKRKPPPKRLGVKRPAGAKPVTKKTVAPATEKKEPEPKQLSPKNPEEMEPVDVSPPKGSYTFDFEKFDDPNFNPFGTKASMGNSPPRGVQTGPVLMKAPAPVQEPEAFAQDDQPEAPAKDNQPEHSSSPLVSETNENIAETDLPVTKRPAEDVESTSSDASIPPQEISTATEGSSSTAPPKENPMLLEFNFDDGAEVKRKPPPKRLGVKRPAGAKAVTKKTVAPATEKKEPEPKQLLSNNPEDTEPVDVPPPKGSYTIDFDKFDDTNFNPFGTKATMGNSPPRGVQTGPVLMKAQVQEPEAFAQDDQPEAPAKDNQPEHSSPPAVSRTNGNIAETDLAVTKRPAEDVEAFTVSSTNMPQNPAFQVPDLMATPDSKVDLQNQTCDLGVAAPSEDEFVPGALFMPGEDFDGQFDYLEQFGSSTFKESALRKQSLYMKFDPLFKESPKKTGIDSGNSGFSMPRPSLAIRMMEAAKSEVKQKSHRDRMKLLDDLPPPAVETVVPDPTVLDLLVPTLKQSVKTEDSIIEVLKYSQRDMDAALQKAERLAEKRQQELTTQIEKLQLENQHMLFIVSEFEATITQISDEHKQKEDLAKIELERVLQEKDQLSKELNELERSFSSVVKRLDRCKEVIEGFKKNEETLKQYAQNCMDRLQKEEKRYQALKAHAEEKLDHANKAINEVRTKQGAEVAALQVQLKREQLKVQSLEKDLEQKAKEVKDVTELCDDLLLKVQKHGY</sequence>
<dbReference type="Pfam" id="PF25777">
    <property type="entry name" value="Aurora-A_bind_TACC3"/>
    <property type="match status" value="1"/>
</dbReference>
<gene>
    <name evidence="11 12" type="primary">LOC113056770</name>
</gene>
<feature type="compositionally biased region" description="Polar residues" evidence="8">
    <location>
        <begin position="523"/>
        <end position="546"/>
    </location>
</feature>
<feature type="compositionally biased region" description="Polar residues" evidence="8">
    <location>
        <begin position="492"/>
        <end position="506"/>
    </location>
</feature>
<dbReference type="GO" id="GO:0007052">
    <property type="term" value="P:mitotic spindle organization"/>
    <property type="evidence" value="ECO:0007669"/>
    <property type="project" value="InterPro"/>
</dbReference>
<evidence type="ECO:0000256" key="8">
    <source>
        <dbReference type="SAM" id="MobiDB-lite"/>
    </source>
</evidence>
<dbReference type="GO" id="GO:0007097">
    <property type="term" value="P:nuclear migration"/>
    <property type="evidence" value="ECO:0007669"/>
    <property type="project" value="TreeGrafter"/>
</dbReference>
<dbReference type="InterPro" id="IPR039915">
    <property type="entry name" value="TACC"/>
</dbReference>
<evidence type="ECO:0000256" key="6">
    <source>
        <dbReference type="ARBA" id="ARBA00023212"/>
    </source>
</evidence>
<feature type="compositionally biased region" description="Polar residues" evidence="8">
    <location>
        <begin position="74"/>
        <end position="83"/>
    </location>
</feature>
<comment type="similarity">
    <text evidence="2">Belongs to the TACC family.</text>
</comment>
<evidence type="ECO:0000313" key="10">
    <source>
        <dbReference type="Proteomes" id="UP000515129"/>
    </source>
</evidence>
<feature type="region of interest" description="Disordered" evidence="8">
    <location>
        <begin position="281"/>
        <end position="709"/>
    </location>
</feature>
<evidence type="ECO:0000259" key="9">
    <source>
        <dbReference type="Pfam" id="PF05010"/>
    </source>
</evidence>
<dbReference type="InterPro" id="IPR007707">
    <property type="entry name" value="TACC_C"/>
</dbReference>
<keyword evidence="10" id="KW-1185">Reference proteome</keyword>
<dbReference type="OrthoDB" id="10255048at2759"/>
<dbReference type="Proteomes" id="UP000515129">
    <property type="component" value="Chromosome 38"/>
</dbReference>
<dbReference type="KEGG" id="caua:113056770"/>
<organism evidence="10 12">
    <name type="scientific">Carassius auratus</name>
    <name type="common">Goldfish</name>
    <dbReference type="NCBI Taxonomy" id="7957"/>
    <lineage>
        <taxon>Eukaryota</taxon>
        <taxon>Metazoa</taxon>
        <taxon>Chordata</taxon>
        <taxon>Craniata</taxon>
        <taxon>Vertebrata</taxon>
        <taxon>Euteleostomi</taxon>
        <taxon>Actinopterygii</taxon>
        <taxon>Neopterygii</taxon>
        <taxon>Teleostei</taxon>
        <taxon>Ostariophysi</taxon>
        <taxon>Cypriniformes</taxon>
        <taxon>Cyprinidae</taxon>
        <taxon>Cyprininae</taxon>
        <taxon>Carassius</taxon>
    </lineage>
</organism>
<evidence type="ECO:0000256" key="4">
    <source>
        <dbReference type="ARBA" id="ARBA00022553"/>
    </source>
</evidence>
<feature type="compositionally biased region" description="Polar residues" evidence="8">
    <location>
        <begin position="281"/>
        <end position="292"/>
    </location>
</feature>
<dbReference type="PANTHER" id="PTHR13924:SF4">
    <property type="entry name" value="TRANSFORMING ACIDIC COILED-COIL-CONTAINING PROTEIN 3"/>
    <property type="match status" value="1"/>
</dbReference>
<dbReference type="GO" id="GO:0021987">
    <property type="term" value="P:cerebral cortex development"/>
    <property type="evidence" value="ECO:0007669"/>
    <property type="project" value="TreeGrafter"/>
</dbReference>
<feature type="region of interest" description="Disordered" evidence="8">
    <location>
        <begin position="30"/>
        <end position="88"/>
    </location>
</feature>
<feature type="domain" description="Transforming acidic coiled-coil-containing protein C-terminal" evidence="9">
    <location>
        <begin position="896"/>
        <end position="1092"/>
    </location>
</feature>
<dbReference type="CTD" id="10460"/>
<keyword evidence="5 7" id="KW-0175">Coiled coil</keyword>
<evidence type="ECO:0000313" key="12">
    <source>
        <dbReference type="RefSeq" id="XP_026079398.1"/>
    </source>
</evidence>
<dbReference type="PANTHER" id="PTHR13924">
    <property type="entry name" value="TRANSFORMING ACIDIC COILED-COIL CONTAINING PROTEIN 1/2"/>
    <property type="match status" value="1"/>
</dbReference>
<evidence type="ECO:0000256" key="2">
    <source>
        <dbReference type="ARBA" id="ARBA00009423"/>
    </source>
</evidence>
<evidence type="ECO:0000256" key="3">
    <source>
        <dbReference type="ARBA" id="ARBA00022490"/>
    </source>
</evidence>
<keyword evidence="6" id="KW-0206">Cytoskeleton</keyword>
<dbReference type="AlphaFoldDB" id="A0A6P6L4B3"/>
<dbReference type="Gene3D" id="1.20.5.1700">
    <property type="match status" value="1"/>
</dbReference>
<comment type="subcellular location">
    <subcellularLocation>
        <location evidence="1">Cytoplasm</location>
        <location evidence="1">Cytoskeleton</location>
    </subcellularLocation>
</comment>
<accession>A0A6P6L4B3</accession>
<dbReference type="RefSeq" id="XP_026079398.1">
    <property type="nucleotide sequence ID" value="XM_026223613.1"/>
</dbReference>
<name>A0A6P6L4B3_CARAU</name>
<protein>
    <submittedName>
        <fullName evidence="11 12">Transforming acidic coiled-coil-containing protein 3-like isoform X1</fullName>
    </submittedName>
</protein>
<evidence type="ECO:0000313" key="11">
    <source>
        <dbReference type="RefSeq" id="XP_026079397.1"/>
    </source>
</evidence>